<proteinExistence type="predicted"/>
<comment type="caution">
    <text evidence="2">The sequence shown here is derived from an EMBL/GenBank/DDBJ whole genome shotgun (WGS) entry which is preliminary data.</text>
</comment>
<evidence type="ECO:0000313" key="3">
    <source>
        <dbReference type="Proteomes" id="UP001189757"/>
    </source>
</evidence>
<feature type="region of interest" description="Disordered" evidence="1">
    <location>
        <begin position="1"/>
        <end position="47"/>
    </location>
</feature>
<organism evidence="2 3">
    <name type="scientific">Ralstonia flaminis</name>
    <dbReference type="NCBI Taxonomy" id="3058597"/>
    <lineage>
        <taxon>Bacteria</taxon>
        <taxon>Pseudomonadati</taxon>
        <taxon>Pseudomonadota</taxon>
        <taxon>Betaproteobacteria</taxon>
        <taxon>Burkholderiales</taxon>
        <taxon>Burkholderiaceae</taxon>
        <taxon>Ralstonia</taxon>
    </lineage>
</organism>
<dbReference type="Proteomes" id="UP001189757">
    <property type="component" value="Unassembled WGS sequence"/>
</dbReference>
<sequence>MGKSGTDSADPFPSTVRVGSSLPPSALKPTNENNMTQRVASESTRRWRSEVAEARSTVRQEFGVSPESLPREALIAALTDAIWAQRAAYARMRETLVVQTELADESM</sequence>
<evidence type="ECO:0000313" key="2">
    <source>
        <dbReference type="EMBL" id="CAJ0813960.1"/>
    </source>
</evidence>
<keyword evidence="3" id="KW-1185">Reference proteome</keyword>
<reference evidence="2 3" key="1">
    <citation type="submission" date="2023-07" db="EMBL/GenBank/DDBJ databases">
        <authorList>
            <person name="Peeters C."/>
        </authorList>
    </citation>
    <scope>NUCLEOTIDE SEQUENCE [LARGE SCALE GENOMIC DNA]</scope>
    <source>
        <strain evidence="2 3">LMG 18101</strain>
    </source>
</reference>
<gene>
    <name evidence="2" type="ORF">LMG18101_02090</name>
</gene>
<accession>A0ABM9K3R5</accession>
<protein>
    <submittedName>
        <fullName evidence="2">Uncharacterized protein</fullName>
    </submittedName>
</protein>
<feature type="compositionally biased region" description="Polar residues" evidence="1">
    <location>
        <begin position="28"/>
        <end position="42"/>
    </location>
</feature>
<evidence type="ECO:0000256" key="1">
    <source>
        <dbReference type="SAM" id="MobiDB-lite"/>
    </source>
</evidence>
<name>A0ABM9K3R5_9RALS</name>
<dbReference type="EMBL" id="CATZLL010000005">
    <property type="protein sequence ID" value="CAJ0813960.1"/>
    <property type="molecule type" value="Genomic_DNA"/>
</dbReference>